<organism evidence="4 5">
    <name type="scientific">Isoptericola dokdonensis DS-3</name>
    <dbReference type="NCBI Taxonomy" id="1300344"/>
    <lineage>
        <taxon>Bacteria</taxon>
        <taxon>Bacillati</taxon>
        <taxon>Actinomycetota</taxon>
        <taxon>Actinomycetes</taxon>
        <taxon>Micrococcales</taxon>
        <taxon>Promicromonosporaceae</taxon>
        <taxon>Isoptericola</taxon>
    </lineage>
</organism>
<evidence type="ECO:0000256" key="3">
    <source>
        <dbReference type="RuleBase" id="RU361117"/>
    </source>
</evidence>
<dbReference type="EMBL" id="CP014209">
    <property type="protein sequence ID" value="ANC32569.1"/>
    <property type="molecule type" value="Genomic_DNA"/>
</dbReference>
<dbReference type="UniPathway" id="UPA00299"/>
<comment type="pathway">
    <text evidence="3">Glycan biosynthesis; trehalose biosynthesis.</text>
</comment>
<dbReference type="GO" id="GO:0005992">
    <property type="term" value="P:trehalose biosynthetic process"/>
    <property type="evidence" value="ECO:0007669"/>
    <property type="project" value="UniProtKB-UniPathway"/>
</dbReference>
<dbReference type="SUPFAM" id="SSF56784">
    <property type="entry name" value="HAD-like"/>
    <property type="match status" value="1"/>
</dbReference>
<evidence type="ECO:0000313" key="4">
    <source>
        <dbReference type="EMBL" id="ANC32569.1"/>
    </source>
</evidence>
<evidence type="ECO:0000256" key="1">
    <source>
        <dbReference type="ARBA" id="ARBA00022801"/>
    </source>
</evidence>
<dbReference type="EC" id="3.1.3.12" evidence="3"/>
<dbReference type="KEGG" id="ido:I598_3053"/>
<dbReference type="Proteomes" id="UP000076794">
    <property type="component" value="Chromosome"/>
</dbReference>
<dbReference type="PANTHER" id="PTHR43768:SF3">
    <property type="entry name" value="TREHALOSE 6-PHOSPHATE PHOSPHATASE"/>
    <property type="match status" value="1"/>
</dbReference>
<name>A0A168FV80_9MICO</name>
<gene>
    <name evidence="4" type="primary">otsB</name>
    <name evidence="4" type="ORF">I598_3053</name>
</gene>
<reference evidence="4 5" key="1">
    <citation type="submission" date="2016-01" db="EMBL/GenBank/DDBJ databases">
        <title>Complete genome sequence of a soil Actinobacterium, Isoptericola dokdonensis DS-3.</title>
        <authorList>
            <person name="Kwon S.-K."/>
            <person name="Kim J.F."/>
        </authorList>
    </citation>
    <scope>NUCLEOTIDE SEQUENCE [LARGE SCALE GENOMIC DNA]</scope>
    <source>
        <strain evidence="4 5">DS-3</strain>
    </source>
</reference>
<keyword evidence="1 3" id="KW-0378">Hydrolase</keyword>
<keyword evidence="5" id="KW-1185">Reference proteome</keyword>
<dbReference type="GO" id="GO:0046872">
    <property type="term" value="F:metal ion binding"/>
    <property type="evidence" value="ECO:0007669"/>
    <property type="project" value="UniProtKB-KW"/>
</dbReference>
<dbReference type="Gene3D" id="3.40.50.1000">
    <property type="entry name" value="HAD superfamily/HAD-like"/>
    <property type="match status" value="1"/>
</dbReference>
<comment type="similarity">
    <text evidence="3">Belongs to the trehalose phosphatase family.</text>
</comment>
<dbReference type="NCBIfam" id="TIGR00685">
    <property type="entry name" value="T6PP"/>
    <property type="match status" value="1"/>
</dbReference>
<dbReference type="OrthoDB" id="9816160at2"/>
<dbReference type="Gene3D" id="3.30.70.1020">
    <property type="entry name" value="Trehalose-6-phosphate phosphatase related protein, domain 2"/>
    <property type="match status" value="1"/>
</dbReference>
<evidence type="ECO:0000313" key="5">
    <source>
        <dbReference type="Proteomes" id="UP000076794"/>
    </source>
</evidence>
<dbReference type="GO" id="GO:0004805">
    <property type="term" value="F:trehalose-phosphatase activity"/>
    <property type="evidence" value="ECO:0007669"/>
    <property type="project" value="UniProtKB-EC"/>
</dbReference>
<dbReference type="PANTHER" id="PTHR43768">
    <property type="entry name" value="TREHALOSE 6-PHOSPHATE PHOSPHATASE"/>
    <property type="match status" value="1"/>
</dbReference>
<keyword evidence="3" id="KW-0460">Magnesium</keyword>
<dbReference type="InterPro" id="IPR036412">
    <property type="entry name" value="HAD-like_sf"/>
</dbReference>
<dbReference type="RefSeq" id="WP_068203844.1">
    <property type="nucleotide sequence ID" value="NZ_CP014209.1"/>
</dbReference>
<comment type="function">
    <text evidence="2 3">Removes the phosphate from trehalose 6-phosphate to produce free trehalose.</text>
</comment>
<comment type="catalytic activity">
    <reaction evidence="3">
        <text>alpha,alpha-trehalose 6-phosphate + H2O = alpha,alpha-trehalose + phosphate</text>
        <dbReference type="Rhea" id="RHEA:23420"/>
        <dbReference type="ChEBI" id="CHEBI:15377"/>
        <dbReference type="ChEBI" id="CHEBI:16551"/>
        <dbReference type="ChEBI" id="CHEBI:43474"/>
        <dbReference type="ChEBI" id="CHEBI:58429"/>
        <dbReference type="EC" id="3.1.3.12"/>
    </reaction>
</comment>
<accession>A0A168FV80</accession>
<dbReference type="Pfam" id="PF02358">
    <property type="entry name" value="Trehalose_PPase"/>
    <property type="match status" value="1"/>
</dbReference>
<dbReference type="InterPro" id="IPR003337">
    <property type="entry name" value="Trehalose_PPase"/>
</dbReference>
<dbReference type="InterPro" id="IPR023214">
    <property type="entry name" value="HAD_sf"/>
</dbReference>
<comment type="cofactor">
    <cofactor evidence="3">
        <name>Mg(2+)</name>
        <dbReference type="ChEBI" id="CHEBI:18420"/>
    </cofactor>
</comment>
<dbReference type="STRING" id="1300344.I598_3053"/>
<protein>
    <recommendedName>
        <fullName evidence="3">Trehalose 6-phosphate phosphatase</fullName>
        <ecNumber evidence="3">3.1.3.12</ecNumber>
    </recommendedName>
</protein>
<sequence>MSERTTGLRDALASFAAADGAALLVALDFDGVLAPLVDDPTTSRMTPQVRAAVDRLAALAGSSDAPHLRLAFVSGRDLDDLVRHADPPAGAYLVGSHGAQTGHATSSGIEGVPLELTSEQARTLDALNAGLAAAVAGRDGAWVQHKPSAAVLHTRQAGPVDTAAATDAALAVAARLGLEAMQGKDVVEIAVLHTSKGIAVERLRDVVAQDVAGPDGSAPPSRVLYAGDDTTDEKAFAVLGPDDVSLKVGPGETVAAYRVDGPAEVAATIQHLADLVVAGG</sequence>
<proteinExistence type="inferred from homology"/>
<dbReference type="InterPro" id="IPR044651">
    <property type="entry name" value="OTSB-like"/>
</dbReference>
<keyword evidence="3" id="KW-0479">Metal-binding</keyword>
<evidence type="ECO:0000256" key="2">
    <source>
        <dbReference type="ARBA" id="ARBA00024179"/>
    </source>
</evidence>
<dbReference type="AlphaFoldDB" id="A0A168FV80"/>
<dbReference type="PATRIC" id="fig|1300344.3.peg.3073"/>